<feature type="non-terminal residue" evidence="2">
    <location>
        <position position="1"/>
    </location>
</feature>
<evidence type="ECO:0000313" key="3">
    <source>
        <dbReference type="Proteomes" id="UP000789405"/>
    </source>
</evidence>
<proteinExistence type="predicted"/>
<reference evidence="2" key="1">
    <citation type="submission" date="2021-06" db="EMBL/GenBank/DDBJ databases">
        <authorList>
            <person name="Kallberg Y."/>
            <person name="Tangrot J."/>
            <person name="Rosling A."/>
        </authorList>
    </citation>
    <scope>NUCLEOTIDE SEQUENCE</scope>
    <source>
        <strain evidence="2">MA453B</strain>
    </source>
</reference>
<feature type="compositionally biased region" description="Acidic residues" evidence="1">
    <location>
        <begin position="31"/>
        <end position="45"/>
    </location>
</feature>
<evidence type="ECO:0000313" key="2">
    <source>
        <dbReference type="EMBL" id="CAG8761813.1"/>
    </source>
</evidence>
<feature type="region of interest" description="Disordered" evidence="1">
    <location>
        <begin position="176"/>
        <end position="201"/>
    </location>
</feature>
<sequence length="228" mass="26286">FDDEQGFVDGRDSDNEEGFVDERGSNNEQNSGDELDSDSLNEDSQDPNNPLTWKFSKQVAAFTSEVIEEIETQEGDTSTPTYFIGCENFKNGERGHRYQSTSMQRFLKGVPLPELHPSLNNRSKIEYMIATRRRAEHPAKEFDKLQWSSAYTYEKANVPESYRDKSPLQRTIKSVKKTNKGKRSNETSIYQKSSKKARVTSESINIEEQERILRIENEKLAIQKNKND</sequence>
<evidence type="ECO:0000256" key="1">
    <source>
        <dbReference type="SAM" id="MobiDB-lite"/>
    </source>
</evidence>
<feature type="non-terminal residue" evidence="2">
    <location>
        <position position="228"/>
    </location>
</feature>
<dbReference type="EMBL" id="CAJVPY010017402">
    <property type="protein sequence ID" value="CAG8761813.1"/>
    <property type="molecule type" value="Genomic_DNA"/>
</dbReference>
<dbReference type="AlphaFoldDB" id="A0A9N9NUM1"/>
<dbReference type="OrthoDB" id="2371765at2759"/>
<organism evidence="2 3">
    <name type="scientific">Dentiscutata erythropus</name>
    <dbReference type="NCBI Taxonomy" id="1348616"/>
    <lineage>
        <taxon>Eukaryota</taxon>
        <taxon>Fungi</taxon>
        <taxon>Fungi incertae sedis</taxon>
        <taxon>Mucoromycota</taxon>
        <taxon>Glomeromycotina</taxon>
        <taxon>Glomeromycetes</taxon>
        <taxon>Diversisporales</taxon>
        <taxon>Gigasporaceae</taxon>
        <taxon>Dentiscutata</taxon>
    </lineage>
</organism>
<gene>
    <name evidence="2" type="ORF">DERYTH_LOCUS17888</name>
</gene>
<feature type="region of interest" description="Disordered" evidence="1">
    <location>
        <begin position="1"/>
        <end position="51"/>
    </location>
</feature>
<keyword evidence="3" id="KW-1185">Reference proteome</keyword>
<comment type="caution">
    <text evidence="2">The sequence shown here is derived from an EMBL/GenBank/DDBJ whole genome shotgun (WGS) entry which is preliminary data.</text>
</comment>
<protein>
    <submittedName>
        <fullName evidence="2">10203_t:CDS:1</fullName>
    </submittedName>
</protein>
<dbReference type="Proteomes" id="UP000789405">
    <property type="component" value="Unassembled WGS sequence"/>
</dbReference>
<accession>A0A9N9NUM1</accession>
<name>A0A9N9NUM1_9GLOM</name>